<evidence type="ECO:0000313" key="1">
    <source>
        <dbReference type="EMBL" id="GEZ66246.1"/>
    </source>
</evidence>
<proteinExistence type="predicted"/>
<protein>
    <submittedName>
        <fullName evidence="1">Zinc finger, CCHC-type</fullName>
    </submittedName>
</protein>
<accession>A0A699ILS3</accession>
<feature type="non-terminal residue" evidence="1">
    <location>
        <position position="201"/>
    </location>
</feature>
<comment type="caution">
    <text evidence="1">The sequence shown here is derived from an EMBL/GenBank/DDBJ whole genome shotgun (WGS) entry which is preliminary data.</text>
</comment>
<dbReference type="AlphaFoldDB" id="A0A699ILS3"/>
<gene>
    <name evidence="1" type="ORF">Tci_538219</name>
</gene>
<dbReference type="EMBL" id="BKCJ010306929">
    <property type="protein sequence ID" value="GEZ66246.1"/>
    <property type="molecule type" value="Genomic_DNA"/>
</dbReference>
<sequence>MVLKNDKDTSKYTWAFGTAASHVILEVSWMFGGVFGAAEKGQIIGVFSATFVVYRFCGGRIDAANLLTVGSLRNSNRRTKTYISKISPEGSFVGEDEKCVWFEVELQGTQGDREAEEKVHLGIKVGANITVTEVPGQEGVKGNVAEKKKVEESMKANLKKLLKATVGPVVVWMVFPRLDPGSMVLMDPGKPCTERKPVKGE</sequence>
<organism evidence="1">
    <name type="scientific">Tanacetum cinerariifolium</name>
    <name type="common">Dalmatian daisy</name>
    <name type="synonym">Chrysanthemum cinerariifolium</name>
    <dbReference type="NCBI Taxonomy" id="118510"/>
    <lineage>
        <taxon>Eukaryota</taxon>
        <taxon>Viridiplantae</taxon>
        <taxon>Streptophyta</taxon>
        <taxon>Embryophyta</taxon>
        <taxon>Tracheophyta</taxon>
        <taxon>Spermatophyta</taxon>
        <taxon>Magnoliopsida</taxon>
        <taxon>eudicotyledons</taxon>
        <taxon>Gunneridae</taxon>
        <taxon>Pentapetalae</taxon>
        <taxon>asterids</taxon>
        <taxon>campanulids</taxon>
        <taxon>Asterales</taxon>
        <taxon>Asteraceae</taxon>
        <taxon>Asteroideae</taxon>
        <taxon>Anthemideae</taxon>
        <taxon>Anthemidinae</taxon>
        <taxon>Tanacetum</taxon>
    </lineage>
</organism>
<name>A0A699ILS3_TANCI</name>
<reference evidence="1" key="1">
    <citation type="journal article" date="2019" name="Sci. Rep.">
        <title>Draft genome of Tanacetum cinerariifolium, the natural source of mosquito coil.</title>
        <authorList>
            <person name="Yamashiro T."/>
            <person name="Shiraishi A."/>
            <person name="Satake H."/>
            <person name="Nakayama K."/>
        </authorList>
    </citation>
    <scope>NUCLEOTIDE SEQUENCE</scope>
</reference>